<evidence type="ECO:0000256" key="7">
    <source>
        <dbReference type="PIRSR" id="PIRSR600997-1"/>
    </source>
</evidence>
<dbReference type="Pfam" id="PF00135">
    <property type="entry name" value="COesterase"/>
    <property type="match status" value="1"/>
</dbReference>
<dbReference type="OrthoDB" id="6512235at2759"/>
<feature type="active site" description="Charge relay system" evidence="7">
    <location>
        <position position="479"/>
    </location>
</feature>
<dbReference type="PANTHER" id="PTHR43918">
    <property type="entry name" value="ACETYLCHOLINESTERASE"/>
    <property type="match status" value="1"/>
</dbReference>
<evidence type="ECO:0000256" key="3">
    <source>
        <dbReference type="ARBA" id="ARBA00022801"/>
    </source>
</evidence>
<dbReference type="InterPro" id="IPR000997">
    <property type="entry name" value="Cholinesterase"/>
</dbReference>
<feature type="active site" description="Charge relay system" evidence="7">
    <location>
        <position position="365"/>
    </location>
</feature>
<accession>A0A7R9KRY0</accession>
<dbReference type="EC" id="3.1.1.-" evidence="8"/>
<evidence type="ECO:0000256" key="5">
    <source>
        <dbReference type="ARBA" id="ARBA00023180"/>
    </source>
</evidence>
<evidence type="ECO:0000256" key="6">
    <source>
        <dbReference type="ARBA" id="ARBA00048484"/>
    </source>
</evidence>
<feature type="domain" description="Carboxylesterase type B" evidence="9">
    <location>
        <begin position="58"/>
        <end position="519"/>
    </location>
</feature>
<feature type="active site" description="Acyl-ester intermediate" evidence="7">
    <location>
        <position position="247"/>
    </location>
</feature>
<sequence length="523" mass="58858">MSIAEKYLNMAIPPGLEIYKPVNKGLIGTGIYGAHIQFRQLPFNFNWICQWICDLKPVRGQTIRVLKKYVDQYLAIPYAEAPVGERRFAKPVPISTPKREIIDATKPGNSCQQPPVPQYGHFFSGLNMNEDCLVLNIWAPYRQQQTENEHDKTLKPVMFWIHGGGLSIGSIFQPLYNGSVLSTNNVIVVAVNYRLGPFGFLYAGADHEHTVPGNAGFYDQLLALQWVRDNIHSFGGDKNLVTIFGQSAGSWSVSAHVLSPLSKGLFKRAIMSSGAHMYSKRRDIVTKTDAVNKAKQLARDLNCDDHGDWVDCLRKVDAHELVKSMTPLTFPVLGTEFLPLSAAEAFQQNMFNSDIDLLAGVSRDEGPLLAKVSYPDVFGANITLDKFMSTLSNLNNVFHEIPEQNVGDYYANNGIDHGQLSVAFGKLYGDLFMNCPTYVFAKQFTKLSQHGSAYFYMLTFKSKMFAMFDQDEKDESIHHGDELAFVFGHPLMDQQNYTETDYDFSIHVMEMWSNFAKNGINYK</sequence>
<dbReference type="GO" id="GO:0005615">
    <property type="term" value="C:extracellular space"/>
    <property type="evidence" value="ECO:0007669"/>
    <property type="project" value="TreeGrafter"/>
</dbReference>
<evidence type="ECO:0000256" key="4">
    <source>
        <dbReference type="ARBA" id="ARBA00023157"/>
    </source>
</evidence>
<keyword evidence="4" id="KW-1015">Disulfide bond</keyword>
<dbReference type="PROSITE" id="PS00122">
    <property type="entry name" value="CARBOXYLESTERASE_B_1"/>
    <property type="match status" value="1"/>
</dbReference>
<keyword evidence="2" id="KW-0719">Serine esterase</keyword>
<proteinExistence type="inferred from homology"/>
<dbReference type="GO" id="GO:0005886">
    <property type="term" value="C:plasma membrane"/>
    <property type="evidence" value="ECO:0007669"/>
    <property type="project" value="TreeGrafter"/>
</dbReference>
<dbReference type="SUPFAM" id="SSF53474">
    <property type="entry name" value="alpha/beta-Hydrolases"/>
    <property type="match status" value="1"/>
</dbReference>
<protein>
    <recommendedName>
        <fullName evidence="8">Carboxylic ester hydrolase</fullName>
        <ecNumber evidence="8">3.1.1.-</ecNumber>
    </recommendedName>
</protein>
<evidence type="ECO:0000256" key="8">
    <source>
        <dbReference type="RuleBase" id="RU361235"/>
    </source>
</evidence>
<keyword evidence="11" id="KW-1185">Reference proteome</keyword>
<gene>
    <name evidence="10" type="ORF">OSB1V03_LOCUS7510</name>
</gene>
<dbReference type="InterPro" id="IPR002018">
    <property type="entry name" value="CarbesteraseB"/>
</dbReference>
<name>A0A7R9KRY0_9ACAR</name>
<reference evidence="10" key="1">
    <citation type="submission" date="2020-11" db="EMBL/GenBank/DDBJ databases">
        <authorList>
            <person name="Tran Van P."/>
        </authorList>
    </citation>
    <scope>NUCLEOTIDE SEQUENCE</scope>
</reference>
<dbReference type="AlphaFoldDB" id="A0A7R9KRY0"/>
<evidence type="ECO:0000313" key="11">
    <source>
        <dbReference type="Proteomes" id="UP000759131"/>
    </source>
</evidence>
<evidence type="ECO:0000259" key="9">
    <source>
        <dbReference type="Pfam" id="PF00135"/>
    </source>
</evidence>
<dbReference type="EMBL" id="OC858984">
    <property type="protein sequence ID" value="CAD7627080.1"/>
    <property type="molecule type" value="Genomic_DNA"/>
</dbReference>
<dbReference type="GO" id="GO:0019695">
    <property type="term" value="P:choline metabolic process"/>
    <property type="evidence" value="ECO:0007669"/>
    <property type="project" value="TreeGrafter"/>
</dbReference>
<dbReference type="PANTHER" id="PTHR43918:SF4">
    <property type="entry name" value="CARBOXYLIC ESTER HYDROLASE"/>
    <property type="match status" value="1"/>
</dbReference>
<feature type="non-terminal residue" evidence="10">
    <location>
        <position position="523"/>
    </location>
</feature>
<dbReference type="InterPro" id="IPR050654">
    <property type="entry name" value="AChE-related_enzymes"/>
</dbReference>
<evidence type="ECO:0000256" key="1">
    <source>
        <dbReference type="ARBA" id="ARBA00005964"/>
    </source>
</evidence>
<dbReference type="InterPro" id="IPR019826">
    <property type="entry name" value="Carboxylesterase_B_AS"/>
</dbReference>
<dbReference type="PRINTS" id="PR00878">
    <property type="entry name" value="CHOLNESTRASE"/>
</dbReference>
<comment type="catalytic activity">
    <reaction evidence="6">
        <text>acetylcholine + H2O = choline + acetate + H(+)</text>
        <dbReference type="Rhea" id="RHEA:17561"/>
        <dbReference type="ChEBI" id="CHEBI:15354"/>
        <dbReference type="ChEBI" id="CHEBI:15355"/>
        <dbReference type="ChEBI" id="CHEBI:15377"/>
        <dbReference type="ChEBI" id="CHEBI:15378"/>
        <dbReference type="ChEBI" id="CHEBI:30089"/>
        <dbReference type="EC" id="3.1.1.7"/>
    </reaction>
</comment>
<comment type="similarity">
    <text evidence="1 8">Belongs to the type-B carboxylesterase/lipase family.</text>
</comment>
<evidence type="ECO:0000256" key="2">
    <source>
        <dbReference type="ARBA" id="ARBA00022487"/>
    </source>
</evidence>
<dbReference type="Gene3D" id="3.40.50.1820">
    <property type="entry name" value="alpha/beta hydrolase"/>
    <property type="match status" value="1"/>
</dbReference>
<dbReference type="Proteomes" id="UP000759131">
    <property type="component" value="Unassembled WGS sequence"/>
</dbReference>
<dbReference type="GO" id="GO:0006581">
    <property type="term" value="P:acetylcholine catabolic process"/>
    <property type="evidence" value="ECO:0007669"/>
    <property type="project" value="TreeGrafter"/>
</dbReference>
<keyword evidence="3 8" id="KW-0378">Hydrolase</keyword>
<dbReference type="GO" id="GO:0003990">
    <property type="term" value="F:acetylcholinesterase activity"/>
    <property type="evidence" value="ECO:0007669"/>
    <property type="project" value="UniProtKB-EC"/>
</dbReference>
<organism evidence="10">
    <name type="scientific">Medioppia subpectinata</name>
    <dbReference type="NCBI Taxonomy" id="1979941"/>
    <lineage>
        <taxon>Eukaryota</taxon>
        <taxon>Metazoa</taxon>
        <taxon>Ecdysozoa</taxon>
        <taxon>Arthropoda</taxon>
        <taxon>Chelicerata</taxon>
        <taxon>Arachnida</taxon>
        <taxon>Acari</taxon>
        <taxon>Acariformes</taxon>
        <taxon>Sarcoptiformes</taxon>
        <taxon>Oribatida</taxon>
        <taxon>Brachypylina</taxon>
        <taxon>Oppioidea</taxon>
        <taxon>Oppiidae</taxon>
        <taxon>Medioppia</taxon>
    </lineage>
</organism>
<dbReference type="InterPro" id="IPR029058">
    <property type="entry name" value="AB_hydrolase_fold"/>
</dbReference>
<evidence type="ECO:0000313" key="10">
    <source>
        <dbReference type="EMBL" id="CAD7627080.1"/>
    </source>
</evidence>
<dbReference type="EMBL" id="CAJPIZ010004409">
    <property type="protein sequence ID" value="CAG2107510.1"/>
    <property type="molecule type" value="Genomic_DNA"/>
</dbReference>
<keyword evidence="5" id="KW-0325">Glycoprotein</keyword>